<organism evidence="1 2">
    <name type="scientific">Geobacter sulfurreducens (strain ATCC 51573 / DSM 12127 / PCA)</name>
    <dbReference type="NCBI Taxonomy" id="243231"/>
    <lineage>
        <taxon>Bacteria</taxon>
        <taxon>Pseudomonadati</taxon>
        <taxon>Thermodesulfobacteriota</taxon>
        <taxon>Desulfuromonadia</taxon>
        <taxon>Geobacterales</taxon>
        <taxon>Geobacteraceae</taxon>
        <taxon>Geobacter</taxon>
    </lineage>
</organism>
<evidence type="ECO:0000313" key="1">
    <source>
        <dbReference type="EMBL" id="AFP20377.1"/>
    </source>
</evidence>
<dbReference type="EMBL" id="AE017180">
    <property type="protein sequence ID" value="AFP20377.1"/>
    <property type="molecule type" value="Genomic_DNA"/>
</dbReference>
<dbReference type="InParanoid" id="I7EET1"/>
<dbReference type="Proteomes" id="UP000000577">
    <property type="component" value="Chromosome"/>
</dbReference>
<accession>I7EET1</accession>
<sequence length="97" mass="11250">MKSREAYAINIAERLKNKEIWFDLNASVRLSAIKDEYPKGQKWFNNFGSSFYYRSKNLPLTTSGPELVEPIAEYVDLIRTNLSKMGAVILEMENRTK</sequence>
<dbReference type="KEGG" id="gsu:GSU3472"/>
<protein>
    <submittedName>
        <fullName evidence="1">Uncharacterized protein</fullName>
    </submittedName>
</protein>
<reference evidence="1 2" key="1">
    <citation type="journal article" date="2003" name="Science">
        <title>Genome of Geobacter sulfurreducens: metal reduction in subsurface environments.</title>
        <authorList>
            <person name="Methe B.A."/>
            <person name="Nelson K.E."/>
            <person name="Eisen J.A."/>
            <person name="Paulsen I.T."/>
            <person name="Nelson W."/>
            <person name="Heidelberg J.F."/>
            <person name="Wu D."/>
            <person name="Wu M."/>
            <person name="Ward N."/>
            <person name="Beanan M.J."/>
            <person name="Dodson R.J."/>
            <person name="Madupu R."/>
            <person name="Brinkac L.M."/>
            <person name="Daugherty S.C."/>
            <person name="DeBoy R.T."/>
            <person name="Durkin A.S."/>
            <person name="Gwinn M."/>
            <person name="Kolonay J.F."/>
            <person name="Sullivan S.A."/>
            <person name="Haft D.H."/>
            <person name="Selengut J."/>
            <person name="Davidsen T.M."/>
            <person name="Zafar N."/>
            <person name="White O."/>
            <person name="Tran B."/>
            <person name="Romero C."/>
            <person name="Forberger H.A."/>
            <person name="Weidman J."/>
            <person name="Khouri H."/>
            <person name="Feldblyum T.V."/>
            <person name="Utterback T.R."/>
            <person name="Van Aken S.E."/>
            <person name="Lovley D.R."/>
            <person name="Fraser C.M."/>
        </authorList>
    </citation>
    <scope>NUCLEOTIDE SEQUENCE [LARGE SCALE GENOMIC DNA]</scope>
    <source>
        <strain evidence="2">ATCC 51573 / DSM 12127 / PCA</strain>
    </source>
</reference>
<gene>
    <name evidence="1" type="ordered locus">GSU3472</name>
</gene>
<proteinExistence type="predicted"/>
<reference evidence="1 2" key="2">
    <citation type="journal article" date="2012" name="BMC Genomics">
        <title>Comparative genomic analysis of Geobacter sulfurreducens KN400, a strain with enhanced capacity for extracellular electron transfer and electricity production.</title>
        <authorList>
            <person name="Butler J.E."/>
            <person name="Young N.D."/>
            <person name="Aklujkar M."/>
            <person name="Lovley D.R."/>
        </authorList>
    </citation>
    <scope>NUCLEOTIDE SEQUENCE [LARGE SCALE GENOMIC DNA]</scope>
    <source>
        <strain evidence="2">ATCC 51573 / DSM 12127 / PCA</strain>
    </source>
</reference>
<dbReference type="AlphaFoldDB" id="I7EET1"/>
<keyword evidence="2" id="KW-1185">Reference proteome</keyword>
<evidence type="ECO:0000313" key="2">
    <source>
        <dbReference type="Proteomes" id="UP000000577"/>
    </source>
</evidence>
<dbReference type="EnsemblBacteria" id="AFP20377">
    <property type="protein sequence ID" value="AFP20377"/>
    <property type="gene ID" value="GSU3472"/>
</dbReference>
<name>I7EET1_GEOSL</name>
<dbReference type="HOGENOM" id="CLU_2342762_0_0_7"/>